<protein>
    <submittedName>
        <fullName evidence="3">Prenyltransferase-like</fullName>
    </submittedName>
</protein>
<dbReference type="SUPFAM" id="SSF48239">
    <property type="entry name" value="Terpenoid cyclases/Protein prenyltransferases"/>
    <property type="match status" value="1"/>
</dbReference>
<evidence type="ECO:0000313" key="3">
    <source>
        <dbReference type="EMBL" id="RDI73494.1"/>
    </source>
</evidence>
<reference evidence="4" key="2">
    <citation type="journal article" date="2019" name="MicrobiologyOpen">
        <title>High-quality draft genome sequence of Gaiella occulta isolated from a 150 meter deep mineral water borehole and comparison with the genome sequences of other deep-branching lineages of the phylum Actinobacteria.</title>
        <authorList>
            <person name="Severino R."/>
            <person name="Froufe H.J.C."/>
            <person name="Barroso C."/>
            <person name="Albuquerque L."/>
            <person name="Lobo-da-Cunha A."/>
            <person name="da Costa M.S."/>
            <person name="Egas C."/>
        </authorList>
    </citation>
    <scope>NUCLEOTIDE SEQUENCE [LARGE SCALE GENOMIC DNA]</scope>
    <source>
        <strain evidence="4">F2-233</strain>
    </source>
</reference>
<keyword evidence="1" id="KW-0732">Signal</keyword>
<keyword evidence="4" id="KW-1185">Reference proteome</keyword>
<feature type="chain" id="PRO_5029676131" evidence="1">
    <location>
        <begin position="22"/>
        <end position="280"/>
    </location>
</feature>
<sequence length="280" mass="28523">MRALVAALAAAALALSGTSVAASGPAAGSAAYLAARQSAGGGFAEDGQAPDASLTAWAALALVAADGPPAARAGALEFLRGRGGDVRSDTDLALRVTALAALGDRPADLLARLRRHRPGALVNATVWTLIALRAAGEPAPQSFVEALLGAQSRSGGWSWSRGGRPDSNDTAAAIQALRAAGVTGAPIRRAAAFLRSFQNRDGGFALAKGRDSDAQSTAWAIQGLIAAGQRPGAAAFRYLSRLRRPDGSYRYSARYATTPVWVTAQVVPALAGRSFPLGRA</sequence>
<dbReference type="AlphaFoldDB" id="A0A7M2YUC8"/>
<proteinExistence type="predicted"/>
<dbReference type="Pfam" id="PF13243">
    <property type="entry name" value="SQHop_cyclase_C"/>
    <property type="match status" value="1"/>
</dbReference>
<accession>A0A7M2YUC8</accession>
<feature type="signal peptide" evidence="1">
    <location>
        <begin position="1"/>
        <end position="21"/>
    </location>
</feature>
<dbReference type="Proteomes" id="UP000254134">
    <property type="component" value="Unassembled WGS sequence"/>
</dbReference>
<reference evidence="3 4" key="1">
    <citation type="submission" date="2018-07" db="EMBL/GenBank/DDBJ databases">
        <title>High-quality-draft genome sequence of Gaiella occulta.</title>
        <authorList>
            <person name="Severino R."/>
            <person name="Froufe H.J.C."/>
            <person name="Rainey F.A."/>
            <person name="Barroso C."/>
            <person name="Albuquerque L."/>
            <person name="Lobo-Da-Cunha A."/>
            <person name="Da Costa M.S."/>
            <person name="Egas C."/>
        </authorList>
    </citation>
    <scope>NUCLEOTIDE SEQUENCE [LARGE SCALE GENOMIC DNA]</scope>
    <source>
        <strain evidence="3 4">F2-233</strain>
    </source>
</reference>
<evidence type="ECO:0000256" key="1">
    <source>
        <dbReference type="SAM" id="SignalP"/>
    </source>
</evidence>
<comment type="caution">
    <text evidence="3">The sequence shown here is derived from an EMBL/GenBank/DDBJ whole genome shotgun (WGS) entry which is preliminary data.</text>
</comment>
<dbReference type="InterPro" id="IPR032696">
    <property type="entry name" value="SQ_cyclase_C"/>
</dbReference>
<feature type="domain" description="Squalene cyclase C-terminal" evidence="2">
    <location>
        <begin position="138"/>
        <end position="251"/>
    </location>
</feature>
<dbReference type="RefSeq" id="WP_181813717.1">
    <property type="nucleotide sequence ID" value="NZ_QQZY01000009.1"/>
</dbReference>
<dbReference type="Gene3D" id="1.50.10.20">
    <property type="match status" value="2"/>
</dbReference>
<name>A0A7M2YUC8_9ACTN</name>
<keyword evidence="3" id="KW-0808">Transferase</keyword>
<dbReference type="InterPro" id="IPR008930">
    <property type="entry name" value="Terpenoid_cyclase/PrenylTrfase"/>
</dbReference>
<evidence type="ECO:0000313" key="4">
    <source>
        <dbReference type="Proteomes" id="UP000254134"/>
    </source>
</evidence>
<organism evidence="3 4">
    <name type="scientific">Gaiella occulta</name>
    <dbReference type="NCBI Taxonomy" id="1002870"/>
    <lineage>
        <taxon>Bacteria</taxon>
        <taxon>Bacillati</taxon>
        <taxon>Actinomycetota</taxon>
        <taxon>Thermoleophilia</taxon>
        <taxon>Gaiellales</taxon>
        <taxon>Gaiellaceae</taxon>
        <taxon>Gaiella</taxon>
    </lineage>
</organism>
<evidence type="ECO:0000259" key="2">
    <source>
        <dbReference type="Pfam" id="PF13243"/>
    </source>
</evidence>
<gene>
    <name evidence="3" type="ORF">Gocc_2850</name>
</gene>
<dbReference type="EMBL" id="QQZY01000009">
    <property type="protein sequence ID" value="RDI73494.1"/>
    <property type="molecule type" value="Genomic_DNA"/>
</dbReference>
<dbReference type="GO" id="GO:0016740">
    <property type="term" value="F:transferase activity"/>
    <property type="evidence" value="ECO:0007669"/>
    <property type="project" value="UniProtKB-KW"/>
</dbReference>